<evidence type="ECO:0000256" key="4">
    <source>
        <dbReference type="ARBA" id="ARBA00022475"/>
    </source>
</evidence>
<feature type="transmembrane region" description="Helical" evidence="9">
    <location>
        <begin position="36"/>
        <end position="56"/>
    </location>
</feature>
<dbReference type="PANTHER" id="PTHR33778:SF3">
    <property type="entry name" value="PROTEIN MGTC"/>
    <property type="match status" value="1"/>
</dbReference>
<dbReference type="KEGG" id="psty:BFS30_27125"/>
<accession>A0A1D7QPC5</accession>
<evidence type="ECO:0000256" key="6">
    <source>
        <dbReference type="ARBA" id="ARBA00022989"/>
    </source>
</evidence>
<comment type="function">
    <text evidence="8">Virulence factor required for growth in low Mg(2+) medium and for intramacrophage survival. May be involved in regulating membrane potential by activating Na(+)/K(+)-ATPase.</text>
</comment>
<keyword evidence="7 9" id="KW-0472">Membrane</keyword>
<feature type="domain" description="MgtC-like C-terminal" evidence="11">
    <location>
        <begin position="149"/>
        <end position="227"/>
    </location>
</feature>
<keyword evidence="13" id="KW-1185">Reference proteome</keyword>
<evidence type="ECO:0000256" key="1">
    <source>
        <dbReference type="ARBA" id="ARBA00004651"/>
    </source>
</evidence>
<dbReference type="Pfam" id="PF21770">
    <property type="entry name" value="MgtC_SapB_C"/>
    <property type="match status" value="1"/>
</dbReference>
<dbReference type="InterPro" id="IPR048640">
    <property type="entry name" value="MgtC-like_C"/>
</dbReference>
<evidence type="ECO:0000313" key="13">
    <source>
        <dbReference type="Proteomes" id="UP000094313"/>
    </source>
</evidence>
<dbReference type="PANTHER" id="PTHR33778">
    <property type="entry name" value="PROTEIN MGTC"/>
    <property type="match status" value="1"/>
</dbReference>
<comment type="similarity">
    <text evidence="2">Belongs to the MgtC/SapB family.</text>
</comment>
<evidence type="ECO:0000256" key="5">
    <source>
        <dbReference type="ARBA" id="ARBA00022692"/>
    </source>
</evidence>
<dbReference type="OrthoDB" id="9811198at2"/>
<dbReference type="Gene3D" id="3.30.70.260">
    <property type="match status" value="1"/>
</dbReference>
<keyword evidence="5 9" id="KW-0812">Transmembrane</keyword>
<evidence type="ECO:0000256" key="2">
    <source>
        <dbReference type="ARBA" id="ARBA00009298"/>
    </source>
</evidence>
<evidence type="ECO:0000256" key="9">
    <source>
        <dbReference type="SAM" id="Phobius"/>
    </source>
</evidence>
<proteinExistence type="inferred from homology"/>
<dbReference type="InterPro" id="IPR003416">
    <property type="entry name" value="MgtC/SapB/SrpB/YhiD_fam"/>
</dbReference>
<dbReference type="Proteomes" id="UP000094313">
    <property type="component" value="Chromosome"/>
</dbReference>
<organism evidence="12 13">
    <name type="scientific">Pedobacter steynii</name>
    <dbReference type="NCBI Taxonomy" id="430522"/>
    <lineage>
        <taxon>Bacteria</taxon>
        <taxon>Pseudomonadati</taxon>
        <taxon>Bacteroidota</taxon>
        <taxon>Sphingobacteriia</taxon>
        <taxon>Sphingobacteriales</taxon>
        <taxon>Sphingobacteriaceae</taxon>
        <taxon>Pedobacter</taxon>
    </lineage>
</organism>
<evidence type="ECO:0000313" key="12">
    <source>
        <dbReference type="EMBL" id="AOM80508.1"/>
    </source>
</evidence>
<dbReference type="PRINTS" id="PR01837">
    <property type="entry name" value="MGTCSAPBPROT"/>
</dbReference>
<dbReference type="Pfam" id="PF02308">
    <property type="entry name" value="MgtC"/>
    <property type="match status" value="1"/>
</dbReference>
<keyword evidence="4" id="KW-1003">Cell membrane</keyword>
<dbReference type="RefSeq" id="WP_069382166.1">
    <property type="nucleotide sequence ID" value="NZ_CP017141.1"/>
</dbReference>
<keyword evidence="6 9" id="KW-1133">Transmembrane helix</keyword>
<comment type="subcellular location">
    <subcellularLocation>
        <location evidence="1">Cell membrane</location>
        <topology evidence="1">Multi-pass membrane protein</topology>
    </subcellularLocation>
</comment>
<dbReference type="EMBL" id="CP017141">
    <property type="protein sequence ID" value="AOM80508.1"/>
    <property type="molecule type" value="Genomic_DNA"/>
</dbReference>
<dbReference type="InterPro" id="IPR049177">
    <property type="entry name" value="MgtC_SapB_SrpB_YhiD_N"/>
</dbReference>
<protein>
    <recommendedName>
        <fullName evidence="3">Protein MgtC</fullName>
    </recommendedName>
</protein>
<evidence type="ECO:0000259" key="10">
    <source>
        <dbReference type="Pfam" id="PF02308"/>
    </source>
</evidence>
<sequence>MLTTLDFTTRLLMALALGAGIGIERQWRQRIAGLRTNTLVSLGAAIFITLAVKIGGDASGRVASYIVSGIGFLGAGVIMKDGMNVRGLNTAATLWCSAAIGALCGMGFIPEASIGAGFIVMAHLMLRPLGIKLGNMSVFEKSESAETEYLIAIKCKEPVENHIRVLLLQHLGNHDKLMLRSLTSSDNGDPANAIITAEIIAAGNQDELMEKMVSRLTIESEVMRVSWELTGQQSEL</sequence>
<feature type="domain" description="MgtC/SapB/SrpB/YhiD N-terminal" evidence="10">
    <location>
        <begin position="11"/>
        <end position="129"/>
    </location>
</feature>
<evidence type="ECO:0000259" key="11">
    <source>
        <dbReference type="Pfam" id="PF21770"/>
    </source>
</evidence>
<gene>
    <name evidence="12" type="ORF">BFS30_27125</name>
</gene>
<evidence type="ECO:0000256" key="3">
    <source>
        <dbReference type="ARBA" id="ARBA00013833"/>
    </source>
</evidence>
<reference evidence="12 13" key="1">
    <citation type="submission" date="2016-08" db="EMBL/GenBank/DDBJ databases">
        <authorList>
            <person name="Seilhamer J.J."/>
        </authorList>
    </citation>
    <scope>NUCLEOTIDE SEQUENCE [LARGE SCALE GENOMIC DNA]</scope>
    <source>
        <strain evidence="12 13">DX4</strain>
    </source>
</reference>
<evidence type="ECO:0000256" key="8">
    <source>
        <dbReference type="ARBA" id="ARBA00025369"/>
    </source>
</evidence>
<evidence type="ECO:0000256" key="7">
    <source>
        <dbReference type="ARBA" id="ARBA00023136"/>
    </source>
</evidence>
<dbReference type="AlphaFoldDB" id="A0A1D7QPC5"/>
<dbReference type="GO" id="GO:0005886">
    <property type="term" value="C:plasma membrane"/>
    <property type="evidence" value="ECO:0007669"/>
    <property type="project" value="UniProtKB-SubCell"/>
</dbReference>
<name>A0A1D7QPC5_9SPHI</name>
<feature type="transmembrane region" description="Helical" evidence="9">
    <location>
        <begin position="62"/>
        <end position="79"/>
    </location>
</feature>